<evidence type="ECO:0000256" key="3">
    <source>
        <dbReference type="ARBA" id="ARBA00022692"/>
    </source>
</evidence>
<protein>
    <submittedName>
        <fullName evidence="7">Predicted PurR-regulated permease PerM</fullName>
    </submittedName>
</protein>
<sequence length="358" mass="38372">MPTYESPATLKKVSRNLFFIIVAMTTLAFLGMVGPFLLTVLWAVVLTIIFYGPYGLIRKKIGIRRAGLAAGITTVLVFLFVIVPFVLLSLAIINQGVGLYESVESGEMDPSVVVQYVEDRVPVAVDLLGDYGVTMDDLRTRLSNIAVEVSQFVANKALTVGGSIINVFVQFTLVLYLLYFFLKDGRSIMRSITNTIPMGNTREKTLFRRFAQVSKATLKGTLVVAAVQGMIGGITFAILGVPAALLWGVAMTLLALLPVGGSAIIWLPTAIILIAQGQIGKGIALIIIGSLIIGLIDNLLRPLLVGRDTEMPDYLVLISTLGGITAFGLSGFVVGPTIAALLITVWEMMGKEYGGRAS</sequence>
<feature type="transmembrane region" description="Helical" evidence="6">
    <location>
        <begin position="279"/>
        <end position="296"/>
    </location>
</feature>
<evidence type="ECO:0000313" key="7">
    <source>
        <dbReference type="EMBL" id="SER41716.1"/>
    </source>
</evidence>
<evidence type="ECO:0000313" key="8">
    <source>
        <dbReference type="Proteomes" id="UP000199021"/>
    </source>
</evidence>
<evidence type="ECO:0000256" key="2">
    <source>
        <dbReference type="ARBA" id="ARBA00009773"/>
    </source>
</evidence>
<comment type="similarity">
    <text evidence="2">Belongs to the autoinducer-2 exporter (AI-2E) (TC 2.A.86) family.</text>
</comment>
<feature type="transmembrane region" description="Helical" evidence="6">
    <location>
        <begin position="69"/>
        <end position="93"/>
    </location>
</feature>
<feature type="transmembrane region" description="Helical" evidence="6">
    <location>
        <begin position="16"/>
        <end position="34"/>
    </location>
</feature>
<dbReference type="RefSeq" id="WP_090173362.1">
    <property type="nucleotide sequence ID" value="NZ_FOFB01000041.1"/>
</dbReference>
<dbReference type="InterPro" id="IPR002549">
    <property type="entry name" value="AI-2E-like"/>
</dbReference>
<name>A0A1H9P0H5_9BACT</name>
<dbReference type="AlphaFoldDB" id="A0A1H9P0H5"/>
<feature type="transmembrane region" description="Helical" evidence="6">
    <location>
        <begin position="316"/>
        <end position="346"/>
    </location>
</feature>
<dbReference type="GO" id="GO:0016020">
    <property type="term" value="C:membrane"/>
    <property type="evidence" value="ECO:0007669"/>
    <property type="project" value="UniProtKB-SubCell"/>
</dbReference>
<feature type="transmembrane region" description="Helical" evidence="6">
    <location>
        <begin position="245"/>
        <end position="267"/>
    </location>
</feature>
<comment type="subcellular location">
    <subcellularLocation>
        <location evidence="1">Membrane</location>
        <topology evidence="1">Multi-pass membrane protein</topology>
    </subcellularLocation>
</comment>
<gene>
    <name evidence="7" type="ORF">SAMN05444359_14125</name>
</gene>
<keyword evidence="5 6" id="KW-0472">Membrane</keyword>
<feature type="transmembrane region" description="Helical" evidence="6">
    <location>
        <begin position="160"/>
        <end position="182"/>
    </location>
</feature>
<evidence type="ECO:0000256" key="6">
    <source>
        <dbReference type="SAM" id="Phobius"/>
    </source>
</evidence>
<evidence type="ECO:0000256" key="1">
    <source>
        <dbReference type="ARBA" id="ARBA00004141"/>
    </source>
</evidence>
<feature type="transmembrane region" description="Helical" evidence="6">
    <location>
        <begin position="40"/>
        <end position="57"/>
    </location>
</feature>
<keyword evidence="4 6" id="KW-1133">Transmembrane helix</keyword>
<evidence type="ECO:0000256" key="5">
    <source>
        <dbReference type="ARBA" id="ARBA00023136"/>
    </source>
</evidence>
<organism evidence="7 8">
    <name type="scientific">Neolewinella agarilytica</name>
    <dbReference type="NCBI Taxonomy" id="478744"/>
    <lineage>
        <taxon>Bacteria</taxon>
        <taxon>Pseudomonadati</taxon>
        <taxon>Bacteroidota</taxon>
        <taxon>Saprospiria</taxon>
        <taxon>Saprospirales</taxon>
        <taxon>Lewinellaceae</taxon>
        <taxon>Neolewinella</taxon>
    </lineage>
</organism>
<dbReference type="InParanoid" id="A0A1H9P0H5"/>
<dbReference type="Pfam" id="PF01594">
    <property type="entry name" value="AI-2E_transport"/>
    <property type="match status" value="1"/>
</dbReference>
<dbReference type="Proteomes" id="UP000199021">
    <property type="component" value="Unassembled WGS sequence"/>
</dbReference>
<dbReference type="PANTHER" id="PTHR21716">
    <property type="entry name" value="TRANSMEMBRANE PROTEIN"/>
    <property type="match status" value="1"/>
</dbReference>
<dbReference type="PANTHER" id="PTHR21716:SF4">
    <property type="entry name" value="TRANSMEMBRANE PROTEIN 245"/>
    <property type="match status" value="1"/>
</dbReference>
<accession>A0A1H9P0H5</accession>
<dbReference type="OrthoDB" id="9773730at2"/>
<proteinExistence type="inferred from homology"/>
<dbReference type="EMBL" id="FOFB01000041">
    <property type="protein sequence ID" value="SER41716.1"/>
    <property type="molecule type" value="Genomic_DNA"/>
</dbReference>
<feature type="transmembrane region" description="Helical" evidence="6">
    <location>
        <begin position="216"/>
        <end position="239"/>
    </location>
</feature>
<evidence type="ECO:0000256" key="4">
    <source>
        <dbReference type="ARBA" id="ARBA00022989"/>
    </source>
</evidence>
<keyword evidence="8" id="KW-1185">Reference proteome</keyword>
<reference evidence="8" key="1">
    <citation type="submission" date="2016-10" db="EMBL/GenBank/DDBJ databases">
        <authorList>
            <person name="Varghese N."/>
            <person name="Submissions S."/>
        </authorList>
    </citation>
    <scope>NUCLEOTIDE SEQUENCE [LARGE SCALE GENOMIC DNA]</scope>
    <source>
        <strain evidence="8">DSM 24740</strain>
    </source>
</reference>
<keyword evidence="3 6" id="KW-0812">Transmembrane</keyword>